<name>G2XTJ7_BOTF4</name>
<feature type="compositionally biased region" description="Basic and acidic residues" evidence="1">
    <location>
        <begin position="25"/>
        <end position="37"/>
    </location>
</feature>
<dbReference type="InParanoid" id="G2XTJ7"/>
<gene>
    <name evidence="2" type="ORF">BofuT4_P062630.1</name>
</gene>
<dbReference type="EMBL" id="FQ790266">
    <property type="protein sequence ID" value="CCD33865.1"/>
    <property type="molecule type" value="Genomic_DNA"/>
</dbReference>
<dbReference type="Proteomes" id="UP000008177">
    <property type="component" value="Unplaced contigs"/>
</dbReference>
<dbReference type="OrthoDB" id="3505248at2759"/>
<evidence type="ECO:0000313" key="2">
    <source>
        <dbReference type="EMBL" id="CCD33865.1"/>
    </source>
</evidence>
<evidence type="ECO:0000313" key="3">
    <source>
        <dbReference type="Proteomes" id="UP000008177"/>
    </source>
</evidence>
<feature type="region of interest" description="Disordered" evidence="1">
    <location>
        <begin position="1"/>
        <end position="37"/>
    </location>
</feature>
<dbReference type="HOGENOM" id="CLU_743919_0_0_1"/>
<protein>
    <submittedName>
        <fullName evidence="2">Uncharacterized protein</fullName>
    </submittedName>
</protein>
<proteinExistence type="predicted"/>
<accession>G2XTJ7</accession>
<dbReference type="AlphaFoldDB" id="G2XTJ7"/>
<organism evidence="2 3">
    <name type="scientific">Botryotinia fuckeliana (strain T4)</name>
    <name type="common">Noble rot fungus</name>
    <name type="synonym">Botrytis cinerea</name>
    <dbReference type="NCBI Taxonomy" id="999810"/>
    <lineage>
        <taxon>Eukaryota</taxon>
        <taxon>Fungi</taxon>
        <taxon>Dikarya</taxon>
        <taxon>Ascomycota</taxon>
        <taxon>Pezizomycotina</taxon>
        <taxon>Leotiomycetes</taxon>
        <taxon>Helotiales</taxon>
        <taxon>Sclerotiniaceae</taxon>
        <taxon>Botrytis</taxon>
    </lineage>
</organism>
<evidence type="ECO:0000256" key="1">
    <source>
        <dbReference type="SAM" id="MobiDB-lite"/>
    </source>
</evidence>
<sequence length="372" mass="42648">MANSTERSKSRHDHSETPIHSAGPLKEDGGSIHTDKKTSSVIISRSWPSGKNPYYPNTSSVFHGWLCHENVIRSCIGKAVEISPDGIEFIKDGKVYIIGADIQPSGDKYSCATTKLLHVVRDDGCTYIVAQPLIQLENRLGKGIVDQLSLEVRYIQRRSGSHPGEIFWNLPRSHRCHILKFQKELLDMIFKYLLWIPSATVEPDVMITIVVRSYEKYKKPTYKPALWNETRPIYSDDPTYELWRESVMTKEKKIFHGGREVIQLNRILRQAIDATCLRTCTGFFKFGSEILYRDNILTFPVGSVGPFRKEKSWMKGEFYNPVHEKPELGQLYDWPQAIPYIMEQIRQGVPIKELAGLNMSSLWLFVLGIQVD</sequence>
<reference evidence="3" key="1">
    <citation type="journal article" date="2011" name="PLoS Genet.">
        <title>Genomic analysis of the necrotrophic fungal pathogens Sclerotinia sclerotiorum and Botrytis cinerea.</title>
        <authorList>
            <person name="Amselem J."/>
            <person name="Cuomo C.A."/>
            <person name="van Kan J.A."/>
            <person name="Viaud M."/>
            <person name="Benito E.P."/>
            <person name="Couloux A."/>
            <person name="Coutinho P.M."/>
            <person name="de Vries R.P."/>
            <person name="Dyer P.S."/>
            <person name="Fillinger S."/>
            <person name="Fournier E."/>
            <person name="Gout L."/>
            <person name="Hahn M."/>
            <person name="Kohn L."/>
            <person name="Lapalu N."/>
            <person name="Plummer K.M."/>
            <person name="Pradier J.M."/>
            <person name="Quevillon E."/>
            <person name="Sharon A."/>
            <person name="Simon A."/>
            <person name="ten Have A."/>
            <person name="Tudzynski B."/>
            <person name="Tudzynski P."/>
            <person name="Wincker P."/>
            <person name="Andrew M."/>
            <person name="Anthouard V."/>
            <person name="Beever R.E."/>
            <person name="Beffa R."/>
            <person name="Benoit I."/>
            <person name="Bouzid O."/>
            <person name="Brault B."/>
            <person name="Chen Z."/>
            <person name="Choquer M."/>
            <person name="Collemare J."/>
            <person name="Cotton P."/>
            <person name="Danchin E.G."/>
            <person name="Da Silva C."/>
            <person name="Gautier A."/>
            <person name="Giraud C."/>
            <person name="Giraud T."/>
            <person name="Gonzalez C."/>
            <person name="Grossetete S."/>
            <person name="Guldener U."/>
            <person name="Henrissat B."/>
            <person name="Howlett B.J."/>
            <person name="Kodira C."/>
            <person name="Kretschmer M."/>
            <person name="Lappartient A."/>
            <person name="Leroch M."/>
            <person name="Levis C."/>
            <person name="Mauceli E."/>
            <person name="Neuveglise C."/>
            <person name="Oeser B."/>
            <person name="Pearson M."/>
            <person name="Poulain J."/>
            <person name="Poussereau N."/>
            <person name="Quesneville H."/>
            <person name="Rascle C."/>
            <person name="Schumacher J."/>
            <person name="Segurens B."/>
            <person name="Sexton A."/>
            <person name="Silva E."/>
            <person name="Sirven C."/>
            <person name="Soanes D.M."/>
            <person name="Talbot N.J."/>
            <person name="Templeton M."/>
            <person name="Yandava C."/>
            <person name="Yarden O."/>
            <person name="Zeng Q."/>
            <person name="Rollins J.A."/>
            <person name="Lebrun M.H."/>
            <person name="Dickman M."/>
        </authorList>
    </citation>
    <scope>NUCLEOTIDE SEQUENCE [LARGE SCALE GENOMIC DNA]</scope>
    <source>
        <strain evidence="3">T4</strain>
    </source>
</reference>